<evidence type="ECO:0000313" key="2">
    <source>
        <dbReference type="Proteomes" id="UP001232001"/>
    </source>
</evidence>
<evidence type="ECO:0000313" key="1">
    <source>
        <dbReference type="EMBL" id="WGH74589.1"/>
    </source>
</evidence>
<accession>A0ABY8KZF3</accession>
<name>A0ABY8KZF3_9FLAO</name>
<reference evidence="1 2" key="1">
    <citation type="submission" date="2023-04" db="EMBL/GenBank/DDBJ databases">
        <title>Tenacibaculum tangerinum sp. nov., isolated from sea tidal flat of South Korea.</title>
        <authorList>
            <person name="Lee S.H."/>
            <person name="Kim J.-J."/>
        </authorList>
    </citation>
    <scope>NUCLEOTIDE SEQUENCE [LARGE SCALE GENOMIC DNA]</scope>
    <source>
        <strain evidence="1 2">GRR-S3-23</strain>
    </source>
</reference>
<dbReference type="EMBL" id="CP122539">
    <property type="protein sequence ID" value="WGH74589.1"/>
    <property type="molecule type" value="Genomic_DNA"/>
</dbReference>
<organism evidence="1 2">
    <name type="scientific">Tenacibaculum tangerinum</name>
    <dbReference type="NCBI Taxonomy" id="3038772"/>
    <lineage>
        <taxon>Bacteria</taxon>
        <taxon>Pseudomonadati</taxon>
        <taxon>Bacteroidota</taxon>
        <taxon>Flavobacteriia</taxon>
        <taxon>Flavobacteriales</taxon>
        <taxon>Flavobacteriaceae</taxon>
        <taxon>Tenacibaculum</taxon>
    </lineage>
</organism>
<sequence length="127" mass="14366">MKNPITTNERLFKIKRKGKGVDLSESMSIVNGKASTKNFETEIYQLTFSAQINQERKQYTLMVTANECISEEDKESLQKQLGVVIEGSGMYFEISGYTHSFSIQIDTVASVFIDTDSVQNGFILFCR</sequence>
<keyword evidence="2" id="KW-1185">Reference proteome</keyword>
<gene>
    <name evidence="1" type="ORF">P8625_10860</name>
</gene>
<protein>
    <submittedName>
        <fullName evidence="1">Uncharacterized protein</fullName>
    </submittedName>
</protein>
<dbReference type="Proteomes" id="UP001232001">
    <property type="component" value="Chromosome"/>
</dbReference>
<dbReference type="RefSeq" id="WP_279650481.1">
    <property type="nucleotide sequence ID" value="NZ_CP122539.1"/>
</dbReference>
<proteinExistence type="predicted"/>